<reference evidence="1 2" key="1">
    <citation type="submission" date="2020-02" db="EMBL/GenBank/DDBJ databases">
        <title>Complete genome sequence of the novel Campylobacter species Candidatus Campylobacter infans.</title>
        <authorList>
            <person name="Duim B."/>
            <person name="Zomer A."/>
            <person name="van der Graaf L."/>
            <person name="Wagenaar J."/>
        </authorList>
    </citation>
    <scope>NUCLEOTIDE SEQUENCE [LARGE SCALE GENOMIC DNA]</scope>
    <source>
        <strain evidence="1 2">19S00001</strain>
    </source>
</reference>
<dbReference type="AlphaFoldDB" id="A0A7H9CFH7"/>
<gene>
    <name evidence="1" type="ORF">CINF_0289</name>
</gene>
<name>A0A7H9CFH7_9BACT</name>
<accession>A0A7H9CFH7</accession>
<evidence type="ECO:0000313" key="1">
    <source>
        <dbReference type="EMBL" id="QLI04836.1"/>
    </source>
</evidence>
<dbReference type="Proteomes" id="UP000509414">
    <property type="component" value="Chromosome"/>
</dbReference>
<evidence type="ECO:0000313" key="2">
    <source>
        <dbReference type="Proteomes" id="UP000509414"/>
    </source>
</evidence>
<sequence length="82" mass="9622">MLIRAKSLKFWAFLKFGVGFEILKFGTDFCARNSWAQNFKIWLFDGFLRGKRGLREFGACGLKFKIWRVLKFGFLRFGALNS</sequence>
<dbReference type="KEGG" id="cinf:CINF_0289"/>
<protein>
    <submittedName>
        <fullName evidence="1">Uncharacterized protein</fullName>
    </submittedName>
</protein>
<dbReference type="EMBL" id="CP049075">
    <property type="protein sequence ID" value="QLI04836.1"/>
    <property type="molecule type" value="Genomic_DNA"/>
</dbReference>
<proteinExistence type="predicted"/>
<keyword evidence="2" id="KW-1185">Reference proteome</keyword>
<organism evidence="1 2">
    <name type="scientific">Candidatus Campylobacter infans</name>
    <dbReference type="NCBI Taxonomy" id="2561898"/>
    <lineage>
        <taxon>Bacteria</taxon>
        <taxon>Pseudomonadati</taxon>
        <taxon>Campylobacterota</taxon>
        <taxon>Epsilonproteobacteria</taxon>
        <taxon>Campylobacterales</taxon>
        <taxon>Campylobacteraceae</taxon>
        <taxon>Campylobacter</taxon>
    </lineage>
</organism>